<comment type="subcellular location">
    <subcellularLocation>
        <location evidence="1">Cell membrane</location>
        <topology evidence="1">Multi-pass membrane protein</topology>
    </subcellularLocation>
</comment>
<dbReference type="HOGENOM" id="CLU_000604_8_0_2"/>
<dbReference type="GeneID" id="24877749"/>
<evidence type="ECO:0000256" key="6">
    <source>
        <dbReference type="ARBA" id="ARBA00038076"/>
    </source>
</evidence>
<evidence type="ECO:0000259" key="10">
    <source>
        <dbReference type="Pfam" id="PF12704"/>
    </source>
</evidence>
<proteinExistence type="inferred from homology"/>
<dbReference type="RefSeq" id="WP_230670780.1">
    <property type="nucleotide sequence ID" value="NZ_CP009513.1"/>
</dbReference>
<keyword evidence="5 8" id="KW-0472">Membrane</keyword>
<evidence type="ECO:0000256" key="8">
    <source>
        <dbReference type="SAM" id="Phobius"/>
    </source>
</evidence>
<gene>
    <name evidence="11" type="ORF">MSMAL_1513</name>
</gene>
<dbReference type="AlphaFoldDB" id="A0A0E3LW30"/>
<sequence>MNRLIEEFSMAIRQLRLKKLRTLLILLGIAVGVATVVSVVSFGEGLRINAIEEVQKSRDLTLIEVSPGLRENGLVLIGDAKVEEIKKLGKLASPYVKNAYVSPSGTYFELSGIQEDYRTANELELAGGSWFESGQNQVVLGSDLWEKLEKTDGITIGTPLTSRLRLYGEDGKPRDKEVSFTPVGYLKPTGNDLDSGAFISLASAKELNKKEYYDGVLVKVESSSQVAETREQIEKLELSSSNAQDEINAVNRIMKGVTLVLAFFSSISLIVGGLMVVSTMVVSVYERTREIGISKALGASESDILRMFLAECLFIGALGGILGDLFGVIFSTLIDRIGRALLLSKLEIGSIEHLTALNFRILAAGFLISLFVSVLSGLYPAWRASKMDPVRALKQL</sequence>
<name>A0A0E3LW30_METMZ</name>
<evidence type="ECO:0000256" key="2">
    <source>
        <dbReference type="ARBA" id="ARBA00022475"/>
    </source>
</evidence>
<dbReference type="PANTHER" id="PTHR30572">
    <property type="entry name" value="MEMBRANE COMPONENT OF TRANSPORTER-RELATED"/>
    <property type="match status" value="1"/>
</dbReference>
<evidence type="ECO:0000256" key="4">
    <source>
        <dbReference type="ARBA" id="ARBA00022989"/>
    </source>
</evidence>
<feature type="coiled-coil region" evidence="7">
    <location>
        <begin position="219"/>
        <end position="253"/>
    </location>
</feature>
<accession>A0A0E3LW30</accession>
<evidence type="ECO:0000256" key="1">
    <source>
        <dbReference type="ARBA" id="ARBA00004651"/>
    </source>
</evidence>
<comment type="similarity">
    <text evidence="6">Belongs to the ABC-4 integral membrane protein family.</text>
</comment>
<keyword evidence="4 8" id="KW-1133">Transmembrane helix</keyword>
<dbReference type="GO" id="GO:0005886">
    <property type="term" value="C:plasma membrane"/>
    <property type="evidence" value="ECO:0007669"/>
    <property type="project" value="UniProtKB-SubCell"/>
</dbReference>
<keyword evidence="3 8" id="KW-0812">Transmembrane</keyword>
<feature type="transmembrane region" description="Helical" evidence="8">
    <location>
        <begin position="312"/>
        <end position="334"/>
    </location>
</feature>
<dbReference type="PANTHER" id="PTHR30572:SF4">
    <property type="entry name" value="ABC TRANSPORTER PERMEASE YTRF"/>
    <property type="match status" value="1"/>
</dbReference>
<evidence type="ECO:0000256" key="7">
    <source>
        <dbReference type="SAM" id="Coils"/>
    </source>
</evidence>
<dbReference type="EMBL" id="CP009513">
    <property type="protein sequence ID" value="AKB68056.1"/>
    <property type="molecule type" value="Genomic_DNA"/>
</dbReference>
<dbReference type="PATRIC" id="fig|1434114.4.peg.1906"/>
<evidence type="ECO:0000259" key="9">
    <source>
        <dbReference type="Pfam" id="PF02687"/>
    </source>
</evidence>
<dbReference type="InterPro" id="IPR003838">
    <property type="entry name" value="ABC3_permease_C"/>
</dbReference>
<dbReference type="InterPro" id="IPR025857">
    <property type="entry name" value="MacB_PCD"/>
</dbReference>
<dbReference type="GO" id="GO:0022857">
    <property type="term" value="F:transmembrane transporter activity"/>
    <property type="evidence" value="ECO:0007669"/>
    <property type="project" value="TreeGrafter"/>
</dbReference>
<protein>
    <submittedName>
        <fullName evidence="11">ABC transporter, permease protein</fullName>
    </submittedName>
</protein>
<dbReference type="InterPro" id="IPR050250">
    <property type="entry name" value="Macrolide_Exporter_MacB"/>
</dbReference>
<reference evidence="11 12" key="1">
    <citation type="submission" date="2014-07" db="EMBL/GenBank/DDBJ databases">
        <title>Methanogenic archaea and the global carbon cycle.</title>
        <authorList>
            <person name="Henriksen J.R."/>
            <person name="Luke J."/>
            <person name="Reinhart S."/>
            <person name="Benedict M.N."/>
            <person name="Youngblut N.D."/>
            <person name="Metcalf M.E."/>
            <person name="Whitaker R.J."/>
            <person name="Metcalf W.W."/>
        </authorList>
    </citation>
    <scope>NUCLEOTIDE SEQUENCE [LARGE SCALE GENOMIC DNA]</scope>
    <source>
        <strain evidence="11 12">LYC</strain>
    </source>
</reference>
<feature type="transmembrane region" description="Helical" evidence="8">
    <location>
        <begin position="20"/>
        <end position="42"/>
    </location>
</feature>
<organism evidence="11 12">
    <name type="scientific">Methanosarcina mazei LYC</name>
    <dbReference type="NCBI Taxonomy" id="1434114"/>
    <lineage>
        <taxon>Archaea</taxon>
        <taxon>Methanobacteriati</taxon>
        <taxon>Methanobacteriota</taxon>
        <taxon>Stenosarchaea group</taxon>
        <taxon>Methanomicrobia</taxon>
        <taxon>Methanosarcinales</taxon>
        <taxon>Methanosarcinaceae</taxon>
        <taxon>Methanosarcina</taxon>
    </lineage>
</organism>
<evidence type="ECO:0000256" key="3">
    <source>
        <dbReference type="ARBA" id="ARBA00022692"/>
    </source>
</evidence>
<dbReference type="Pfam" id="PF02687">
    <property type="entry name" value="FtsX"/>
    <property type="match status" value="1"/>
</dbReference>
<evidence type="ECO:0000313" key="11">
    <source>
        <dbReference type="EMBL" id="AKB68056.1"/>
    </source>
</evidence>
<evidence type="ECO:0000256" key="5">
    <source>
        <dbReference type="ARBA" id="ARBA00023136"/>
    </source>
</evidence>
<dbReference type="Pfam" id="PF12704">
    <property type="entry name" value="MacB_PCD"/>
    <property type="match status" value="1"/>
</dbReference>
<feature type="domain" description="ABC3 transporter permease C-terminal" evidence="9">
    <location>
        <begin position="263"/>
        <end position="389"/>
    </location>
</feature>
<evidence type="ECO:0000313" key="12">
    <source>
        <dbReference type="Proteomes" id="UP000033063"/>
    </source>
</evidence>
<feature type="transmembrane region" description="Helical" evidence="8">
    <location>
        <begin position="361"/>
        <end position="382"/>
    </location>
</feature>
<feature type="domain" description="MacB-like periplasmic core" evidence="10">
    <location>
        <begin position="22"/>
        <end position="236"/>
    </location>
</feature>
<keyword evidence="2" id="KW-1003">Cell membrane</keyword>
<feature type="transmembrane region" description="Helical" evidence="8">
    <location>
        <begin position="259"/>
        <end position="285"/>
    </location>
</feature>
<dbReference type="Proteomes" id="UP000033063">
    <property type="component" value="Chromosome"/>
</dbReference>
<keyword evidence="7" id="KW-0175">Coiled coil</keyword>